<organism evidence="1">
    <name type="scientific">Siphoviridae sp. ct6ro14</name>
    <dbReference type="NCBI Taxonomy" id="2826300"/>
    <lineage>
        <taxon>Viruses</taxon>
        <taxon>Duplodnaviria</taxon>
        <taxon>Heunggongvirae</taxon>
        <taxon>Uroviricota</taxon>
        <taxon>Caudoviricetes</taxon>
    </lineage>
</organism>
<evidence type="ECO:0000313" key="1">
    <source>
        <dbReference type="EMBL" id="DAD82499.1"/>
    </source>
</evidence>
<proteinExistence type="predicted"/>
<sequence>MIERGGWNLHIAKQNQTRRVYPLQIHGGRRPECRGARHCDHL</sequence>
<name>A0A8S5MKQ2_9CAUD</name>
<reference evidence="1" key="1">
    <citation type="journal article" date="2021" name="Proc. Natl. Acad. Sci. U.S.A.">
        <title>A Catalog of Tens of Thousands of Viruses from Human Metagenomes Reveals Hidden Associations with Chronic Diseases.</title>
        <authorList>
            <person name="Tisza M.J."/>
            <person name="Buck C.B."/>
        </authorList>
    </citation>
    <scope>NUCLEOTIDE SEQUENCE</scope>
    <source>
        <strain evidence="1">Ct6ro14</strain>
    </source>
</reference>
<dbReference type="EMBL" id="BK014920">
    <property type="protein sequence ID" value="DAD82499.1"/>
    <property type="molecule type" value="Genomic_DNA"/>
</dbReference>
<accession>A0A8S5MKQ2</accession>
<protein>
    <submittedName>
        <fullName evidence="1">Uncharacterized protein</fullName>
    </submittedName>
</protein>